<organism evidence="2 3">
    <name type="scientific">Basidiobolus ranarum</name>
    <dbReference type="NCBI Taxonomy" id="34480"/>
    <lineage>
        <taxon>Eukaryota</taxon>
        <taxon>Fungi</taxon>
        <taxon>Fungi incertae sedis</taxon>
        <taxon>Zoopagomycota</taxon>
        <taxon>Entomophthoromycotina</taxon>
        <taxon>Basidiobolomycetes</taxon>
        <taxon>Basidiobolales</taxon>
        <taxon>Basidiobolaceae</taxon>
        <taxon>Basidiobolus</taxon>
    </lineage>
</organism>
<evidence type="ECO:0000256" key="1">
    <source>
        <dbReference type="SAM" id="MobiDB-lite"/>
    </source>
</evidence>
<sequence length="669" mass="75806">MVKGRMKQRHITRKTAVVQQDYSELESSWRYLKATPNKPKFISSTPTTHNNPPKEPLTFATTDTKRTFNITETTLKLPYSTPIRTNVSTSIQSVTTSENGSTLKARINPSLHENLLLFPNYNGNFISPSISKPYSPSLENNSKGKNLQPEVPFKKPLITLKPSKPIQEKWSEKIPVKNSTVKESKVTTLPVKEKRSSVEIRISNVNKLLSNMISRQKERYQENSQLSTKSSLLTSQPPLTHDTARDVNSTPDSYISKVKHAIPTPKKHSSLEKKASFSLSSENHLHPDTSKHTIDPIATEVKEDTVQYSDIETLSEAKMEGELNSMSSSDLEDSNIRNYRNILYQRYRIQGSAHGLESEESTYGVENENTHPITEKNSHDEDKSTQSLAMTNVTIKSKSPDVSLENTNQYRNSTLLDISTNISNTDKISDSESVGKSPQQIVQAEESINRTGTMELQVEEPTILIDSSFNKPSSKEPSELQTSTTCMDNSETFVFLQTLNMTAEGLSKGLGTIRAAYNSSNSLLKYLARRDYEKLLLFLATSRYYDVLLKEREMVVGSSLAKILERLLYREGLISDEYSSHNLHPQQSVTYATNELDGVDEQGHNITSLSSQDASTHVDRRDNLMREIERGLMEERIHSRQMEARLVKQIEILELMRERARLRRHDRNS</sequence>
<gene>
    <name evidence="2" type="ORF">K7432_010522</name>
</gene>
<evidence type="ECO:0000313" key="2">
    <source>
        <dbReference type="EMBL" id="KAK9763113.1"/>
    </source>
</evidence>
<dbReference type="Proteomes" id="UP001479436">
    <property type="component" value="Unassembled WGS sequence"/>
</dbReference>
<name>A0ABR2WNP1_9FUNG</name>
<accession>A0ABR2WNP1</accession>
<feature type="compositionally biased region" description="Basic and acidic residues" evidence="1">
    <location>
        <begin position="283"/>
        <end position="295"/>
    </location>
</feature>
<proteinExistence type="predicted"/>
<keyword evidence="3" id="KW-1185">Reference proteome</keyword>
<comment type="caution">
    <text evidence="2">The sequence shown here is derived from an EMBL/GenBank/DDBJ whole genome shotgun (WGS) entry which is preliminary data.</text>
</comment>
<reference evidence="2 3" key="1">
    <citation type="submission" date="2023-04" db="EMBL/GenBank/DDBJ databases">
        <title>Genome of Basidiobolus ranarum AG-B5.</title>
        <authorList>
            <person name="Stajich J.E."/>
            <person name="Carter-House D."/>
            <person name="Gryganskyi A."/>
        </authorList>
    </citation>
    <scope>NUCLEOTIDE SEQUENCE [LARGE SCALE GENOMIC DNA]</scope>
    <source>
        <strain evidence="2 3">AG-B5</strain>
    </source>
</reference>
<feature type="compositionally biased region" description="Low complexity" evidence="1">
    <location>
        <begin position="224"/>
        <end position="240"/>
    </location>
</feature>
<feature type="compositionally biased region" description="Basic residues" evidence="1">
    <location>
        <begin position="257"/>
        <end position="268"/>
    </location>
</feature>
<feature type="region of interest" description="Disordered" evidence="1">
    <location>
        <begin position="219"/>
        <end position="295"/>
    </location>
</feature>
<evidence type="ECO:0000313" key="3">
    <source>
        <dbReference type="Proteomes" id="UP001479436"/>
    </source>
</evidence>
<protein>
    <submittedName>
        <fullName evidence="2">Uncharacterized protein</fullName>
    </submittedName>
</protein>
<dbReference type="EMBL" id="JASJQH010000730">
    <property type="protein sequence ID" value="KAK9763113.1"/>
    <property type="molecule type" value="Genomic_DNA"/>
</dbReference>